<dbReference type="EMBL" id="CP006939">
    <property type="protein sequence ID" value="AHC16267.1"/>
    <property type="molecule type" value="Genomic_DNA"/>
</dbReference>
<dbReference type="EC" id="2.3.1.286" evidence="1"/>
<dbReference type="STRING" id="1307761.L21SP2_2921"/>
<dbReference type="Pfam" id="PF02146">
    <property type="entry name" value="SIR2"/>
    <property type="match status" value="1"/>
</dbReference>
<evidence type="ECO:0000256" key="4">
    <source>
        <dbReference type="PROSITE-ProRule" id="PRU00236"/>
    </source>
</evidence>
<dbReference type="InterPro" id="IPR029035">
    <property type="entry name" value="DHS-like_NAD/FAD-binding_dom"/>
</dbReference>
<dbReference type="InterPro" id="IPR003000">
    <property type="entry name" value="Sirtuin"/>
</dbReference>
<dbReference type="GO" id="GO:0017136">
    <property type="term" value="F:histone deacetylase activity, NAD-dependent"/>
    <property type="evidence" value="ECO:0007669"/>
    <property type="project" value="TreeGrafter"/>
</dbReference>
<organism evidence="6 7">
    <name type="scientific">Salinispira pacifica</name>
    <dbReference type="NCBI Taxonomy" id="1307761"/>
    <lineage>
        <taxon>Bacteria</taxon>
        <taxon>Pseudomonadati</taxon>
        <taxon>Spirochaetota</taxon>
        <taxon>Spirochaetia</taxon>
        <taxon>Spirochaetales</taxon>
        <taxon>Spirochaetaceae</taxon>
        <taxon>Salinispira</taxon>
    </lineage>
</organism>
<dbReference type="InterPro" id="IPR050134">
    <property type="entry name" value="NAD-dep_sirtuin_deacylases"/>
</dbReference>
<name>V5WKB7_9SPIO</name>
<sequence>MPDSPIHKAMERIAGAQYLTAFTGAGISVESGVPPFRGEHGIWNQYDPRILELDYFYRNPGECWTVIRDLFYRNFAASKPNDAHYWLAELENRGKLKLLITQNIDDLHYRAGSRNVVEYHGNCRRLLCTRSGNYVPAESINLLEMKDDEMPPRSPAGGVYKPDFIFFGEGIPREAQKRSLDAVDRSDVMIVIGSTGEVYPAASIPLMASRRGAVIIEINPQPSAFTSEITDIHLQMTAGDAARQLQEILDDAV</sequence>
<feature type="domain" description="Deacetylase sirtuin-type" evidence="5">
    <location>
        <begin position="1"/>
        <end position="252"/>
    </location>
</feature>
<dbReference type="PANTHER" id="PTHR11085">
    <property type="entry name" value="NAD-DEPENDENT PROTEIN DEACYLASE SIRTUIN-5, MITOCHONDRIAL-RELATED"/>
    <property type="match status" value="1"/>
</dbReference>
<comment type="caution">
    <text evidence="4">Lacks conserved residue(s) required for the propagation of feature annotation.</text>
</comment>
<dbReference type="Proteomes" id="UP000018680">
    <property type="component" value="Chromosome"/>
</dbReference>
<keyword evidence="2" id="KW-0808">Transferase</keyword>
<keyword evidence="7" id="KW-1185">Reference proteome</keyword>
<dbReference type="HOGENOM" id="CLU_023643_3_1_12"/>
<evidence type="ECO:0000313" key="6">
    <source>
        <dbReference type="EMBL" id="AHC16267.1"/>
    </source>
</evidence>
<dbReference type="GO" id="GO:0070403">
    <property type="term" value="F:NAD+ binding"/>
    <property type="evidence" value="ECO:0007669"/>
    <property type="project" value="InterPro"/>
</dbReference>
<dbReference type="KEGG" id="slr:L21SP2_2921"/>
<dbReference type="PATRIC" id="fig|1307761.3.peg.2911"/>
<protein>
    <recommendedName>
        <fullName evidence="1">protein acetyllysine N-acetyltransferase</fullName>
        <ecNumber evidence="1">2.3.1.286</ecNumber>
    </recommendedName>
</protein>
<dbReference type="SUPFAM" id="SSF52467">
    <property type="entry name" value="DHS-like NAD/FAD-binding domain"/>
    <property type="match status" value="1"/>
</dbReference>
<gene>
    <name evidence="6" type="ORF">L21SP2_2921</name>
</gene>
<dbReference type="InterPro" id="IPR026591">
    <property type="entry name" value="Sirtuin_cat_small_dom_sf"/>
</dbReference>
<evidence type="ECO:0000256" key="2">
    <source>
        <dbReference type="ARBA" id="ARBA00022679"/>
    </source>
</evidence>
<evidence type="ECO:0000256" key="1">
    <source>
        <dbReference type="ARBA" id="ARBA00012928"/>
    </source>
</evidence>
<dbReference type="Gene3D" id="3.40.50.1220">
    <property type="entry name" value="TPP-binding domain"/>
    <property type="match status" value="1"/>
</dbReference>
<dbReference type="Gene3D" id="3.30.1600.10">
    <property type="entry name" value="SIR2/SIRT2 'Small Domain"/>
    <property type="match status" value="1"/>
</dbReference>
<dbReference type="PANTHER" id="PTHR11085:SF10">
    <property type="entry name" value="NAD-DEPENDENT PROTEIN DEACYLASE SIRTUIN-5, MITOCHONDRIAL-RELATED"/>
    <property type="match status" value="1"/>
</dbReference>
<dbReference type="eggNOG" id="COG0846">
    <property type="taxonomic scope" value="Bacteria"/>
</dbReference>
<dbReference type="InterPro" id="IPR026590">
    <property type="entry name" value="Ssirtuin_cat_dom"/>
</dbReference>
<dbReference type="RefSeq" id="WP_024269164.1">
    <property type="nucleotide sequence ID" value="NC_023035.1"/>
</dbReference>
<dbReference type="PROSITE" id="PS50305">
    <property type="entry name" value="SIRTUIN"/>
    <property type="match status" value="1"/>
</dbReference>
<reference evidence="6 7" key="1">
    <citation type="journal article" date="2015" name="Stand. Genomic Sci.">
        <title>Complete genome sequence and description of Salinispira pacifica gen. nov., sp. nov., a novel spirochaete isolated form a hypersaline microbial mat.</title>
        <authorList>
            <person name="Ben Hania W."/>
            <person name="Joseph M."/>
            <person name="Schumann P."/>
            <person name="Bunk B."/>
            <person name="Fiebig A."/>
            <person name="Sproer C."/>
            <person name="Klenk H.P."/>
            <person name="Fardeau M.L."/>
            <person name="Spring S."/>
        </authorList>
    </citation>
    <scope>NUCLEOTIDE SEQUENCE [LARGE SCALE GENOMIC DNA]</scope>
    <source>
        <strain evidence="6 7">L21-RPul-D2</strain>
    </source>
</reference>
<evidence type="ECO:0000259" key="5">
    <source>
        <dbReference type="PROSITE" id="PS50305"/>
    </source>
</evidence>
<dbReference type="OrthoDB" id="9800582at2"/>
<evidence type="ECO:0000313" key="7">
    <source>
        <dbReference type="Proteomes" id="UP000018680"/>
    </source>
</evidence>
<evidence type="ECO:0000256" key="3">
    <source>
        <dbReference type="ARBA" id="ARBA00023027"/>
    </source>
</evidence>
<dbReference type="CDD" id="cd01407">
    <property type="entry name" value="SIR2-fam"/>
    <property type="match status" value="1"/>
</dbReference>
<proteinExistence type="predicted"/>
<accession>V5WKB7</accession>
<keyword evidence="3" id="KW-0520">NAD</keyword>
<dbReference type="AlphaFoldDB" id="V5WKB7"/>